<evidence type="ECO:0000256" key="10">
    <source>
        <dbReference type="RuleBase" id="RU351113"/>
    </source>
</evidence>
<keyword evidence="4 10" id="KW-0812">Transmembrane</keyword>
<dbReference type="PANTHER" id="PTHR21137:SF26">
    <property type="entry name" value="ODORANT RECEPTOR 10A-RELATED"/>
    <property type="match status" value="1"/>
</dbReference>
<keyword evidence="11" id="KW-1185">Reference proteome</keyword>
<dbReference type="GO" id="GO:0005886">
    <property type="term" value="C:plasma membrane"/>
    <property type="evidence" value="ECO:0007669"/>
    <property type="project" value="UniProtKB-SubCell"/>
</dbReference>
<dbReference type="GO" id="GO:0004984">
    <property type="term" value="F:olfactory receptor activity"/>
    <property type="evidence" value="ECO:0007669"/>
    <property type="project" value="InterPro"/>
</dbReference>
<evidence type="ECO:0000256" key="6">
    <source>
        <dbReference type="ARBA" id="ARBA00022989"/>
    </source>
</evidence>
<keyword evidence="2" id="KW-1003">Cell membrane</keyword>
<evidence type="ECO:0000256" key="9">
    <source>
        <dbReference type="ARBA" id="ARBA00023224"/>
    </source>
</evidence>
<keyword evidence="8 10" id="KW-0675">Receptor</keyword>
<dbReference type="AlphaFoldDB" id="A0A8U0WEE0"/>
<evidence type="ECO:0000256" key="5">
    <source>
        <dbReference type="ARBA" id="ARBA00022725"/>
    </source>
</evidence>
<dbReference type="InterPro" id="IPR004117">
    <property type="entry name" value="7tm6_olfct_rcpt"/>
</dbReference>
<comment type="similarity">
    <text evidence="10">Belongs to the insect chemoreceptor superfamily. Heteromeric odorant receptor channel (TC 1.A.69) family.</text>
</comment>
<dbReference type="GO" id="GO:0007165">
    <property type="term" value="P:signal transduction"/>
    <property type="evidence" value="ECO:0007669"/>
    <property type="project" value="UniProtKB-KW"/>
</dbReference>
<evidence type="ECO:0000256" key="1">
    <source>
        <dbReference type="ARBA" id="ARBA00004651"/>
    </source>
</evidence>
<evidence type="ECO:0000313" key="12">
    <source>
        <dbReference type="RefSeq" id="XP_037884007.1"/>
    </source>
</evidence>
<evidence type="ECO:0000313" key="11">
    <source>
        <dbReference type="Proteomes" id="UP000092443"/>
    </source>
</evidence>
<organism evidence="11 12">
    <name type="scientific">Glossina fuscipes</name>
    <dbReference type="NCBI Taxonomy" id="7396"/>
    <lineage>
        <taxon>Eukaryota</taxon>
        <taxon>Metazoa</taxon>
        <taxon>Ecdysozoa</taxon>
        <taxon>Arthropoda</taxon>
        <taxon>Hexapoda</taxon>
        <taxon>Insecta</taxon>
        <taxon>Pterygota</taxon>
        <taxon>Neoptera</taxon>
        <taxon>Endopterygota</taxon>
        <taxon>Diptera</taxon>
        <taxon>Brachycera</taxon>
        <taxon>Muscomorpha</taxon>
        <taxon>Hippoboscoidea</taxon>
        <taxon>Glossinidae</taxon>
        <taxon>Glossina</taxon>
    </lineage>
</organism>
<feature type="transmembrane region" description="Helical" evidence="10">
    <location>
        <begin position="194"/>
        <end position="218"/>
    </location>
</feature>
<evidence type="ECO:0000256" key="4">
    <source>
        <dbReference type="ARBA" id="ARBA00022692"/>
    </source>
</evidence>
<proteinExistence type="inferred from homology"/>
<keyword evidence="3 10" id="KW-0716">Sensory transduction</keyword>
<comment type="subcellular location">
    <subcellularLocation>
        <location evidence="1 10">Cell membrane</location>
        <topology evidence="1 10">Multi-pass membrane protein</topology>
    </subcellularLocation>
</comment>
<dbReference type="Proteomes" id="UP000092443">
    <property type="component" value="Unplaced"/>
</dbReference>
<keyword evidence="6 10" id="KW-1133">Transmembrane helix</keyword>
<evidence type="ECO:0000256" key="8">
    <source>
        <dbReference type="ARBA" id="ARBA00023170"/>
    </source>
</evidence>
<feature type="transmembrane region" description="Helical" evidence="10">
    <location>
        <begin position="273"/>
        <end position="298"/>
    </location>
</feature>
<dbReference type="GeneID" id="119634127"/>
<feature type="transmembrane region" description="Helical" evidence="10">
    <location>
        <begin position="75"/>
        <end position="94"/>
    </location>
</feature>
<dbReference type="RefSeq" id="XP_037884007.1">
    <property type="nucleotide sequence ID" value="XM_038028079.1"/>
</dbReference>
<evidence type="ECO:0000256" key="3">
    <source>
        <dbReference type="ARBA" id="ARBA00022606"/>
    </source>
</evidence>
<dbReference type="PANTHER" id="PTHR21137">
    <property type="entry name" value="ODORANT RECEPTOR"/>
    <property type="match status" value="1"/>
</dbReference>
<comment type="caution">
    <text evidence="10">Lacks conserved residue(s) required for the propagation of feature annotation.</text>
</comment>
<protein>
    <recommendedName>
        <fullName evidence="10">Odorant receptor</fullName>
    </recommendedName>
</protein>
<gene>
    <name evidence="12" type="primary">LOC119634127</name>
</gene>
<feature type="transmembrane region" description="Helical" evidence="10">
    <location>
        <begin position="304"/>
        <end position="323"/>
    </location>
</feature>
<accession>A0A8U0WEE0</accession>
<dbReference type="KEGG" id="gfs:119634127"/>
<evidence type="ECO:0000256" key="7">
    <source>
        <dbReference type="ARBA" id="ARBA00023136"/>
    </source>
</evidence>
<sequence length="398" mass="45577">MIPQFLRDDYPLEKHLFLIPKFALRLIGFYPESKLNTPLLCWAFFNFLILGYGSYAEFTYGIHYLTIDMQTALDALCPVLSSIMSFIKIFFIWWHRSEYKHLIEEVRRLTEAQSSMKNMHIKRKFFTIATRLAALVLFFGFNTSTAYTVRLVISNAILYLNQQDIIYETPFRMMFPQPLLAMPIYPFTCILSHWHGYITVAGFVGADGFFLGFCFYFATLFKMLQEDLSDALAVNNSKNSRAIRCEADIVSKLTDIIRRHNEIALLMKKFSSIMVGIVLSHFITSSLIIGTSVIELLLFSGYAILVYIVHTCAVLAEISLYCLGGTAVMECSEELALKAYCSQWYDYSVRIQKMTLLIMIRAQRTITVKVPFLTPALPMLTAILRFAGSVITLFKTAI</sequence>
<keyword evidence="7 10" id="KW-0472">Membrane</keyword>
<feature type="transmembrane region" description="Helical" evidence="10">
    <location>
        <begin position="35"/>
        <end position="55"/>
    </location>
</feature>
<keyword evidence="5 10" id="KW-0552">Olfaction</keyword>
<dbReference type="Pfam" id="PF02949">
    <property type="entry name" value="7tm_6"/>
    <property type="match status" value="1"/>
</dbReference>
<keyword evidence="9 10" id="KW-0807">Transducer</keyword>
<name>A0A8U0WEE0_9MUSC</name>
<evidence type="ECO:0000256" key="2">
    <source>
        <dbReference type="ARBA" id="ARBA00022475"/>
    </source>
</evidence>
<reference evidence="12" key="1">
    <citation type="submission" date="2025-08" db="UniProtKB">
        <authorList>
            <consortium name="RefSeq"/>
        </authorList>
    </citation>
    <scope>IDENTIFICATION</scope>
    <source>
        <tissue evidence="12">Whole body pupa</tissue>
    </source>
</reference>
<dbReference type="GO" id="GO:0005549">
    <property type="term" value="F:odorant binding"/>
    <property type="evidence" value="ECO:0007669"/>
    <property type="project" value="InterPro"/>
</dbReference>